<gene>
    <name evidence="2" type="ORF">QR680_014559</name>
</gene>
<evidence type="ECO:0000313" key="3">
    <source>
        <dbReference type="Proteomes" id="UP001175271"/>
    </source>
</evidence>
<dbReference type="Proteomes" id="UP001175271">
    <property type="component" value="Unassembled WGS sequence"/>
</dbReference>
<dbReference type="EMBL" id="JAUCMV010000002">
    <property type="protein sequence ID" value="KAK0420193.1"/>
    <property type="molecule type" value="Genomic_DNA"/>
</dbReference>
<reference evidence="2" key="1">
    <citation type="submission" date="2023-06" db="EMBL/GenBank/DDBJ databases">
        <title>Genomic analysis of the entomopathogenic nematode Steinernema hermaphroditum.</title>
        <authorList>
            <person name="Schwarz E.M."/>
            <person name="Heppert J.K."/>
            <person name="Baniya A."/>
            <person name="Schwartz H.T."/>
            <person name="Tan C.-H."/>
            <person name="Antoshechkin I."/>
            <person name="Sternberg P.W."/>
            <person name="Goodrich-Blair H."/>
            <person name="Dillman A.R."/>
        </authorList>
    </citation>
    <scope>NUCLEOTIDE SEQUENCE</scope>
    <source>
        <strain evidence="2">PS9179</strain>
        <tissue evidence="2">Whole animal</tissue>
    </source>
</reference>
<feature type="region of interest" description="Disordered" evidence="1">
    <location>
        <begin position="45"/>
        <end position="90"/>
    </location>
</feature>
<evidence type="ECO:0000256" key="1">
    <source>
        <dbReference type="SAM" id="MobiDB-lite"/>
    </source>
</evidence>
<feature type="compositionally biased region" description="Low complexity" evidence="1">
    <location>
        <begin position="72"/>
        <end position="90"/>
    </location>
</feature>
<name>A0AA39IBK9_9BILA</name>
<organism evidence="2 3">
    <name type="scientific">Steinernema hermaphroditum</name>
    <dbReference type="NCBI Taxonomy" id="289476"/>
    <lineage>
        <taxon>Eukaryota</taxon>
        <taxon>Metazoa</taxon>
        <taxon>Ecdysozoa</taxon>
        <taxon>Nematoda</taxon>
        <taxon>Chromadorea</taxon>
        <taxon>Rhabditida</taxon>
        <taxon>Tylenchina</taxon>
        <taxon>Panagrolaimomorpha</taxon>
        <taxon>Strongyloidoidea</taxon>
        <taxon>Steinernematidae</taxon>
        <taxon>Steinernema</taxon>
    </lineage>
</organism>
<feature type="region of interest" description="Disordered" evidence="1">
    <location>
        <begin position="1"/>
        <end position="27"/>
    </location>
</feature>
<protein>
    <submittedName>
        <fullName evidence="2">Uncharacterized protein</fullName>
    </submittedName>
</protein>
<sequence length="151" mass="17046">MRGLFSCVAGGGDRSESPSFDLQRNHRGRTEYQTIEEMRQKPRVERVFERSRGRSARSTFSGLPPSGRQYHSSSRTSTPTNTSVTNSPNLSARLFGRKRQNITWLPGRKALSILRESTMRQKFASLGKRRSFGSMSLLCINPRLIGPPTSR</sequence>
<evidence type="ECO:0000313" key="2">
    <source>
        <dbReference type="EMBL" id="KAK0420193.1"/>
    </source>
</evidence>
<keyword evidence="3" id="KW-1185">Reference proteome</keyword>
<comment type="caution">
    <text evidence="2">The sequence shown here is derived from an EMBL/GenBank/DDBJ whole genome shotgun (WGS) entry which is preliminary data.</text>
</comment>
<accession>A0AA39IBK9</accession>
<dbReference type="AlphaFoldDB" id="A0AA39IBK9"/>
<proteinExistence type="predicted"/>